<dbReference type="Gene3D" id="3.40.50.2300">
    <property type="match status" value="1"/>
</dbReference>
<dbReference type="InterPro" id="IPR026960">
    <property type="entry name" value="RVT-Znf"/>
</dbReference>
<dbReference type="SUPFAM" id="SSF52172">
    <property type="entry name" value="CheY-like"/>
    <property type="match status" value="1"/>
</dbReference>
<dbReference type="AlphaFoldDB" id="A0A438G8Y8"/>
<gene>
    <name evidence="2" type="ORF">CK203_056063</name>
</gene>
<dbReference type="Pfam" id="PF13966">
    <property type="entry name" value="zf-RVT"/>
    <property type="match status" value="1"/>
</dbReference>
<feature type="domain" description="Reverse transcriptase zinc-binding" evidence="1">
    <location>
        <begin position="16"/>
        <end position="100"/>
    </location>
</feature>
<organism evidence="2 3">
    <name type="scientific">Vitis vinifera</name>
    <name type="common">Grape</name>
    <dbReference type="NCBI Taxonomy" id="29760"/>
    <lineage>
        <taxon>Eukaryota</taxon>
        <taxon>Viridiplantae</taxon>
        <taxon>Streptophyta</taxon>
        <taxon>Embryophyta</taxon>
        <taxon>Tracheophyta</taxon>
        <taxon>Spermatophyta</taxon>
        <taxon>Magnoliopsida</taxon>
        <taxon>eudicotyledons</taxon>
        <taxon>Gunneridae</taxon>
        <taxon>Pentapetalae</taxon>
        <taxon>rosids</taxon>
        <taxon>Vitales</taxon>
        <taxon>Vitaceae</taxon>
        <taxon>Viteae</taxon>
        <taxon>Vitis</taxon>
    </lineage>
</organism>
<comment type="caution">
    <text evidence="2">The sequence shown here is derived from an EMBL/GenBank/DDBJ whole genome shotgun (WGS) entry which is preliminary data.</text>
</comment>
<evidence type="ECO:0000313" key="3">
    <source>
        <dbReference type="Proteomes" id="UP000288805"/>
    </source>
</evidence>
<proteinExistence type="predicted"/>
<dbReference type="Proteomes" id="UP000288805">
    <property type="component" value="Unassembled WGS sequence"/>
</dbReference>
<dbReference type="InterPro" id="IPR011006">
    <property type="entry name" value="CheY-like_superfamily"/>
</dbReference>
<dbReference type="EMBL" id="QGNW01000523">
    <property type="protein sequence ID" value="RVW68680.1"/>
    <property type="molecule type" value="Genomic_DNA"/>
</dbReference>
<sequence length="310" mass="35707">MEEDSVLWREGADGLFKFKEAYKVLANADGADFPHSNVWVDKVPTKIAFFAWEATWGKVLTLDRLQRRGWQFPNRCFLCGCEKETINHILIHCTVAKGLWDIILALCGVQWVFPNSVKEVLSSWKDSFVGRKRKKVWKSIPLFIFWTLWKERNRLAFKEGVLAFQKLKTSFVYNFWGWAKVYIEMESNSLIEIMRFQQKSIGCKMELPSKFNNHKKSLQQGISLLGNGDLISNSKLIALVVDSNRIWQIFEKANLESQDVETQVMGSGRDVVDLLASRANFNIIIMAMVLPIKNGVEVSLSFLYCECKVC</sequence>
<reference evidence="2 3" key="1">
    <citation type="journal article" date="2018" name="PLoS Genet.">
        <title>Population sequencing reveals clonal diversity and ancestral inbreeding in the grapevine cultivar Chardonnay.</title>
        <authorList>
            <person name="Roach M.J."/>
            <person name="Johnson D.L."/>
            <person name="Bohlmann J."/>
            <person name="van Vuuren H.J."/>
            <person name="Jones S.J."/>
            <person name="Pretorius I.S."/>
            <person name="Schmidt S.A."/>
            <person name="Borneman A.R."/>
        </authorList>
    </citation>
    <scope>NUCLEOTIDE SEQUENCE [LARGE SCALE GENOMIC DNA]</scope>
    <source>
        <strain evidence="3">cv. Chardonnay</strain>
        <tissue evidence="2">Leaf</tissue>
    </source>
</reference>
<name>A0A438G8Y8_VITVI</name>
<protein>
    <recommendedName>
        <fullName evidence="1">Reverse transcriptase zinc-binding domain-containing protein</fullName>
    </recommendedName>
</protein>
<evidence type="ECO:0000313" key="2">
    <source>
        <dbReference type="EMBL" id="RVW68680.1"/>
    </source>
</evidence>
<evidence type="ECO:0000259" key="1">
    <source>
        <dbReference type="Pfam" id="PF13966"/>
    </source>
</evidence>
<accession>A0A438G8Y8</accession>